<dbReference type="InterPro" id="IPR051043">
    <property type="entry name" value="Sulfatase_Mod_Factor_Kinase"/>
</dbReference>
<evidence type="ECO:0000259" key="2">
    <source>
        <dbReference type="Pfam" id="PF03781"/>
    </source>
</evidence>
<protein>
    <submittedName>
        <fullName evidence="3">Formylglycine-generating enzyme family protein</fullName>
    </submittedName>
</protein>
<name>A0ABU9X1W0_9MICC</name>
<dbReference type="PANTHER" id="PTHR23150:SF19">
    <property type="entry name" value="FORMYLGLYCINE-GENERATING ENZYME"/>
    <property type="match status" value="1"/>
</dbReference>
<feature type="domain" description="Sulfatase-modifying factor enzyme-like" evidence="2">
    <location>
        <begin position="61"/>
        <end position="338"/>
    </location>
</feature>
<feature type="region of interest" description="Disordered" evidence="1">
    <location>
        <begin position="1"/>
        <end position="45"/>
    </location>
</feature>
<gene>
    <name evidence="3" type="ORF">ABCQ75_13015</name>
</gene>
<reference evidence="3 4" key="1">
    <citation type="submission" date="2024-05" db="EMBL/GenBank/DDBJ databases">
        <title>Sinomonas sp. nov., isolated from a waste landfill.</title>
        <authorList>
            <person name="Zhao Y."/>
        </authorList>
    </citation>
    <scope>NUCLEOTIDE SEQUENCE [LARGE SCALE GENOMIC DNA]</scope>
    <source>
        <strain evidence="3 4">CCTCC AB2014300</strain>
    </source>
</reference>
<sequence>MTHNAEGGPAACCAAGPRESRAGSAVRPAQPHPGGDSAPPAGAHGVIPAVVRPTLPAPLHEDVLIPAGGFAMGDAFGEGYPGDGEVPVHQVRLDAFRMDATAVTNRMFAAFAEATGYRTEAEVYGSSAVFHLLVDAPEQDVLGRAAGVPWWLNVRGADWAHPAGADSRWEDLPDHPVVHVSHHDALAYCRWAGRRLPTEAEWEYAARGGLEGKRYAWGDELTPGGEHRCNIWQGTFPTYNTQDDGHLGPAPVRAFAPNGYGLHEMAGNVWEWCADWFLPGYYRTSPAENPQGPTIGAGRVMRGGSYLCHESYCNRYRVAARTSNTPDSSSGNCGFRTVAL</sequence>
<dbReference type="PANTHER" id="PTHR23150">
    <property type="entry name" value="SULFATASE MODIFYING FACTOR 1, 2"/>
    <property type="match status" value="1"/>
</dbReference>
<dbReference type="RefSeq" id="WP_345885826.1">
    <property type="nucleotide sequence ID" value="NZ_JBDFRB010000013.1"/>
</dbReference>
<evidence type="ECO:0000256" key="1">
    <source>
        <dbReference type="SAM" id="MobiDB-lite"/>
    </source>
</evidence>
<dbReference type="Gene3D" id="3.90.1580.10">
    <property type="entry name" value="paralog of FGE (formylglycine-generating enzyme)"/>
    <property type="match status" value="1"/>
</dbReference>
<dbReference type="SUPFAM" id="SSF56436">
    <property type="entry name" value="C-type lectin-like"/>
    <property type="match status" value="1"/>
</dbReference>
<evidence type="ECO:0000313" key="3">
    <source>
        <dbReference type="EMBL" id="MEN2745449.1"/>
    </source>
</evidence>
<dbReference type="Pfam" id="PF03781">
    <property type="entry name" value="FGE-sulfatase"/>
    <property type="match status" value="1"/>
</dbReference>
<accession>A0ABU9X1W0</accession>
<keyword evidence="4" id="KW-1185">Reference proteome</keyword>
<dbReference type="InterPro" id="IPR042095">
    <property type="entry name" value="SUMF_sf"/>
</dbReference>
<comment type="caution">
    <text evidence="3">The sequence shown here is derived from an EMBL/GenBank/DDBJ whole genome shotgun (WGS) entry which is preliminary data.</text>
</comment>
<organism evidence="3 4">
    <name type="scientific">Sinomonas halotolerans</name>
    <dbReference type="NCBI Taxonomy" id="1644133"/>
    <lineage>
        <taxon>Bacteria</taxon>
        <taxon>Bacillati</taxon>
        <taxon>Actinomycetota</taxon>
        <taxon>Actinomycetes</taxon>
        <taxon>Micrococcales</taxon>
        <taxon>Micrococcaceae</taxon>
        <taxon>Sinomonas</taxon>
    </lineage>
</organism>
<dbReference type="EMBL" id="JBDFRB010000013">
    <property type="protein sequence ID" value="MEN2745449.1"/>
    <property type="molecule type" value="Genomic_DNA"/>
</dbReference>
<dbReference type="InterPro" id="IPR005532">
    <property type="entry name" value="SUMF_dom"/>
</dbReference>
<dbReference type="InterPro" id="IPR016187">
    <property type="entry name" value="CTDL_fold"/>
</dbReference>
<proteinExistence type="predicted"/>
<evidence type="ECO:0000313" key="4">
    <source>
        <dbReference type="Proteomes" id="UP001422074"/>
    </source>
</evidence>
<dbReference type="Proteomes" id="UP001422074">
    <property type="component" value="Unassembled WGS sequence"/>
</dbReference>
<feature type="compositionally biased region" description="Low complexity" evidence="1">
    <location>
        <begin position="7"/>
        <end position="17"/>
    </location>
</feature>